<organism evidence="1 2">
    <name type="scientific">Streptomyces brasiliensis</name>
    <dbReference type="NCBI Taxonomy" id="1954"/>
    <lineage>
        <taxon>Bacteria</taxon>
        <taxon>Bacillati</taxon>
        <taxon>Actinomycetota</taxon>
        <taxon>Actinomycetes</taxon>
        <taxon>Kitasatosporales</taxon>
        <taxon>Streptomycetaceae</taxon>
        <taxon>Streptomyces</taxon>
    </lineage>
</organism>
<protein>
    <submittedName>
        <fullName evidence="1">Uncharacterized protein</fullName>
    </submittedName>
</protein>
<comment type="caution">
    <text evidence="1">The sequence shown here is derived from an EMBL/GenBank/DDBJ whole genome shotgun (WGS) entry which is preliminary data.</text>
</comment>
<reference evidence="1" key="2">
    <citation type="submission" date="2020-09" db="EMBL/GenBank/DDBJ databases">
        <authorList>
            <person name="Sun Q."/>
            <person name="Ohkuma M."/>
        </authorList>
    </citation>
    <scope>NUCLEOTIDE SEQUENCE</scope>
    <source>
        <strain evidence="1">JCM 3086</strain>
    </source>
</reference>
<name>A0A917UPG0_9ACTN</name>
<proteinExistence type="predicted"/>
<sequence length="79" mass="8904">MDRSRLDGLASSITGRGQVEREPVFRELRELGLSPIEAIYVASRVLGLSLPEAKTAIYASTAWRDQQEDWQRLQSGLEE</sequence>
<accession>A0A917UPG0</accession>
<reference evidence="1" key="1">
    <citation type="journal article" date="2014" name="Int. J. Syst. Evol. Microbiol.">
        <title>Complete genome sequence of Corynebacterium casei LMG S-19264T (=DSM 44701T), isolated from a smear-ripened cheese.</title>
        <authorList>
            <consortium name="US DOE Joint Genome Institute (JGI-PGF)"/>
            <person name="Walter F."/>
            <person name="Albersmeier A."/>
            <person name="Kalinowski J."/>
            <person name="Ruckert C."/>
        </authorList>
    </citation>
    <scope>NUCLEOTIDE SEQUENCE</scope>
    <source>
        <strain evidence="1">JCM 3086</strain>
    </source>
</reference>
<keyword evidence="2" id="KW-1185">Reference proteome</keyword>
<evidence type="ECO:0000313" key="2">
    <source>
        <dbReference type="Proteomes" id="UP000657574"/>
    </source>
</evidence>
<dbReference type="Proteomes" id="UP000657574">
    <property type="component" value="Unassembled WGS sequence"/>
</dbReference>
<evidence type="ECO:0000313" key="1">
    <source>
        <dbReference type="EMBL" id="GGJ72087.1"/>
    </source>
</evidence>
<gene>
    <name evidence="1" type="ORF">GCM10010121_098320</name>
</gene>
<dbReference type="AlphaFoldDB" id="A0A917UPG0"/>
<dbReference type="EMBL" id="BMQA01000141">
    <property type="protein sequence ID" value="GGJ72087.1"/>
    <property type="molecule type" value="Genomic_DNA"/>
</dbReference>